<sequence length="68" mass="7815">MYWYLTFSSAVFSFIMIGHTGQCDLPDPRKSGFAPYIELFRDKHYAKVCELTVNFRGELATDADSINE</sequence>
<reference evidence="1" key="1">
    <citation type="journal article" date="2014" name="Int. J. Syst. Evol. Microbiol.">
        <title>Complete genome sequence of Corynebacterium casei LMG S-19264T (=DSM 44701T), isolated from a smear-ripened cheese.</title>
        <authorList>
            <consortium name="US DOE Joint Genome Institute (JGI-PGF)"/>
            <person name="Walter F."/>
            <person name="Albersmeier A."/>
            <person name="Kalinowski J."/>
            <person name="Ruckert C."/>
        </authorList>
    </citation>
    <scope>NUCLEOTIDE SEQUENCE</scope>
    <source>
        <strain evidence="1">CGMCC 1.15179</strain>
    </source>
</reference>
<reference evidence="1" key="2">
    <citation type="submission" date="2020-09" db="EMBL/GenBank/DDBJ databases">
        <authorList>
            <person name="Sun Q."/>
            <person name="Zhou Y."/>
        </authorList>
    </citation>
    <scope>NUCLEOTIDE SEQUENCE</scope>
    <source>
        <strain evidence="1">CGMCC 1.15179</strain>
    </source>
</reference>
<name>A0A8J2YEV9_9BACL</name>
<dbReference type="Proteomes" id="UP000625210">
    <property type="component" value="Unassembled WGS sequence"/>
</dbReference>
<evidence type="ECO:0000313" key="2">
    <source>
        <dbReference type="Proteomes" id="UP000625210"/>
    </source>
</evidence>
<evidence type="ECO:0000313" key="1">
    <source>
        <dbReference type="EMBL" id="GGE29599.1"/>
    </source>
</evidence>
<dbReference type="AlphaFoldDB" id="A0A8J2YEV9"/>
<organism evidence="1 2">
    <name type="scientific">Marinithermofilum abyssi</name>
    <dbReference type="NCBI Taxonomy" id="1571185"/>
    <lineage>
        <taxon>Bacteria</taxon>
        <taxon>Bacillati</taxon>
        <taxon>Bacillota</taxon>
        <taxon>Bacilli</taxon>
        <taxon>Bacillales</taxon>
        <taxon>Thermoactinomycetaceae</taxon>
        <taxon>Marinithermofilum</taxon>
    </lineage>
</organism>
<comment type="caution">
    <text evidence="1">The sequence shown here is derived from an EMBL/GenBank/DDBJ whole genome shotgun (WGS) entry which is preliminary data.</text>
</comment>
<keyword evidence="2" id="KW-1185">Reference proteome</keyword>
<protein>
    <submittedName>
        <fullName evidence="1">Uncharacterized protein</fullName>
    </submittedName>
</protein>
<proteinExistence type="predicted"/>
<gene>
    <name evidence="1" type="ORF">GCM10011571_34670</name>
</gene>
<dbReference type="EMBL" id="BMHQ01000022">
    <property type="protein sequence ID" value="GGE29599.1"/>
    <property type="molecule type" value="Genomic_DNA"/>
</dbReference>
<accession>A0A8J2YEV9</accession>